<dbReference type="SMART" id="SM00257">
    <property type="entry name" value="LysM"/>
    <property type="match status" value="1"/>
</dbReference>
<dbReference type="InterPro" id="IPR051206">
    <property type="entry name" value="NAMLAA_amidase_2"/>
</dbReference>
<dbReference type="InterPro" id="IPR036505">
    <property type="entry name" value="Amidase/PGRP_sf"/>
</dbReference>
<dbReference type="CDD" id="cd00118">
    <property type="entry name" value="LysM"/>
    <property type="match status" value="1"/>
</dbReference>
<dbReference type="RefSeq" id="WP_137423225.1">
    <property type="nucleotide sequence ID" value="NZ_CP040098.1"/>
</dbReference>
<dbReference type="EMBL" id="CP040098">
    <property type="protein sequence ID" value="QCQ21256.1"/>
    <property type="molecule type" value="Genomic_DNA"/>
</dbReference>
<evidence type="ECO:0000256" key="4">
    <source>
        <dbReference type="ARBA" id="ARBA00023316"/>
    </source>
</evidence>
<dbReference type="PANTHER" id="PTHR30417">
    <property type="entry name" value="N-ACETYLMURAMOYL-L-ALANINE AMIDASE AMID"/>
    <property type="match status" value="1"/>
</dbReference>
<gene>
    <name evidence="6" type="ORF">FDQ92_03055</name>
</gene>
<organism evidence="6 7">
    <name type="scientific">Desulfoglaeba alkanexedens ALDC</name>
    <dbReference type="NCBI Taxonomy" id="980445"/>
    <lineage>
        <taxon>Bacteria</taxon>
        <taxon>Pseudomonadati</taxon>
        <taxon>Thermodesulfobacteriota</taxon>
        <taxon>Syntrophobacteria</taxon>
        <taxon>Syntrophobacterales</taxon>
        <taxon>Syntrophobacteraceae</taxon>
        <taxon>Desulfoglaeba</taxon>
    </lineage>
</organism>
<dbReference type="InterPro" id="IPR036779">
    <property type="entry name" value="LysM_dom_sf"/>
</dbReference>
<keyword evidence="4" id="KW-0961">Cell wall biogenesis/degradation</keyword>
<dbReference type="SUPFAM" id="SSF54106">
    <property type="entry name" value="LysM domain"/>
    <property type="match status" value="1"/>
</dbReference>
<evidence type="ECO:0000313" key="6">
    <source>
        <dbReference type="EMBL" id="QCQ21256.1"/>
    </source>
</evidence>
<dbReference type="KEGG" id="dax:FDQ92_03055"/>
<dbReference type="GO" id="GO:0071555">
    <property type="term" value="P:cell wall organization"/>
    <property type="evidence" value="ECO:0007669"/>
    <property type="project" value="UniProtKB-KW"/>
</dbReference>
<dbReference type="PROSITE" id="PS51782">
    <property type="entry name" value="LYSM"/>
    <property type="match status" value="1"/>
</dbReference>
<dbReference type="Pfam" id="PF01476">
    <property type="entry name" value="LysM"/>
    <property type="match status" value="1"/>
</dbReference>
<accession>A0A4P8L0A9</accession>
<dbReference type="SUPFAM" id="SSF55846">
    <property type="entry name" value="N-acetylmuramoyl-L-alanine amidase-like"/>
    <property type="match status" value="1"/>
</dbReference>
<dbReference type="OrthoDB" id="9795421at2"/>
<dbReference type="SMART" id="SM00701">
    <property type="entry name" value="PGRP"/>
    <property type="match status" value="1"/>
</dbReference>
<sequence>MVEEVRGRQLKGMVFLGFLLVLAWLTSCSTEVPYHVPPSSLPQEGAAPPRQTCVVKEPLRDPGAPRTVVHEVAPMETIWRLSKMYGVPMEDIYRANGLKPGVPIQIGQKLVIPNARTFRNIVPLYPSSRWRYIVIHHTATEIGNAALIHTNHHRRGFWNGLGYHFLIDNGTLGKGDGQIEVSPRWIKQQDGAHCQAGGMNSMSIGVALVGNFNIEQPTPRQLHSLAVLIKSLTDYYHIPASRILGHGDVPGARTDCPGKRFPWASLRRYLAALEDSGNSTASHRQSVVDLH</sequence>
<dbReference type="AlphaFoldDB" id="A0A4P8L0A9"/>
<dbReference type="GO" id="GO:0009254">
    <property type="term" value="P:peptidoglycan turnover"/>
    <property type="evidence" value="ECO:0007669"/>
    <property type="project" value="TreeGrafter"/>
</dbReference>
<evidence type="ECO:0000256" key="3">
    <source>
        <dbReference type="ARBA" id="ARBA00022801"/>
    </source>
</evidence>
<dbReference type="SMART" id="SM00644">
    <property type="entry name" value="Ami_2"/>
    <property type="match status" value="1"/>
</dbReference>
<dbReference type="Gene3D" id="3.10.350.10">
    <property type="entry name" value="LysM domain"/>
    <property type="match status" value="1"/>
</dbReference>
<comment type="catalytic activity">
    <reaction evidence="1">
        <text>Hydrolyzes the link between N-acetylmuramoyl residues and L-amino acid residues in certain cell-wall glycopeptides.</text>
        <dbReference type="EC" id="3.5.1.28"/>
    </reaction>
</comment>
<dbReference type="GO" id="GO:0008270">
    <property type="term" value="F:zinc ion binding"/>
    <property type="evidence" value="ECO:0007669"/>
    <property type="project" value="InterPro"/>
</dbReference>
<dbReference type="EC" id="3.5.1.28" evidence="2"/>
<feature type="domain" description="LysM" evidence="5">
    <location>
        <begin position="68"/>
        <end position="112"/>
    </location>
</feature>
<dbReference type="InterPro" id="IPR002502">
    <property type="entry name" value="Amidase_domain"/>
</dbReference>
<dbReference type="GO" id="GO:0008745">
    <property type="term" value="F:N-acetylmuramoyl-L-alanine amidase activity"/>
    <property type="evidence" value="ECO:0007669"/>
    <property type="project" value="UniProtKB-EC"/>
</dbReference>
<keyword evidence="7" id="KW-1185">Reference proteome</keyword>
<evidence type="ECO:0000259" key="5">
    <source>
        <dbReference type="PROSITE" id="PS51782"/>
    </source>
</evidence>
<dbReference type="InterPro" id="IPR018392">
    <property type="entry name" value="LysM"/>
</dbReference>
<reference evidence="6 7" key="1">
    <citation type="submission" date="2019-05" db="EMBL/GenBank/DDBJ databases">
        <title>The Complete Genome Sequence of the n-alkane-degrading Desulfoglaeba alkanexedens ALDC reveals multiple alkylsuccinate synthase gene clusters.</title>
        <authorList>
            <person name="Callaghan A.V."/>
            <person name="Davidova I.A."/>
            <person name="Duncan K.E."/>
            <person name="Morris B."/>
            <person name="McInerney M.J."/>
        </authorList>
    </citation>
    <scope>NUCLEOTIDE SEQUENCE [LARGE SCALE GENOMIC DNA]</scope>
    <source>
        <strain evidence="6 7">ALDC</strain>
    </source>
</reference>
<dbReference type="PANTHER" id="PTHR30417:SF1">
    <property type="entry name" value="N-ACETYLMURAMOYL-L-ALANINE AMIDASE AMID"/>
    <property type="match status" value="1"/>
</dbReference>
<keyword evidence="3" id="KW-0378">Hydrolase</keyword>
<dbReference type="InterPro" id="IPR006619">
    <property type="entry name" value="PGRP_domain_met/bac"/>
</dbReference>
<reference evidence="6 7" key="2">
    <citation type="submission" date="2019-05" db="EMBL/GenBank/DDBJ databases">
        <authorList>
            <person name="Suflita J.M."/>
            <person name="Marks C.R."/>
        </authorList>
    </citation>
    <scope>NUCLEOTIDE SEQUENCE [LARGE SCALE GENOMIC DNA]</scope>
    <source>
        <strain evidence="6 7">ALDC</strain>
    </source>
</reference>
<dbReference type="Proteomes" id="UP000298602">
    <property type="component" value="Chromosome"/>
</dbReference>
<dbReference type="Pfam" id="PF01510">
    <property type="entry name" value="Amidase_2"/>
    <property type="match status" value="1"/>
</dbReference>
<proteinExistence type="predicted"/>
<evidence type="ECO:0000256" key="2">
    <source>
        <dbReference type="ARBA" id="ARBA00011901"/>
    </source>
</evidence>
<name>A0A4P8L0A9_9BACT</name>
<dbReference type="CDD" id="cd06583">
    <property type="entry name" value="PGRP"/>
    <property type="match status" value="1"/>
</dbReference>
<dbReference type="GO" id="GO:0009253">
    <property type="term" value="P:peptidoglycan catabolic process"/>
    <property type="evidence" value="ECO:0007669"/>
    <property type="project" value="InterPro"/>
</dbReference>
<evidence type="ECO:0000313" key="7">
    <source>
        <dbReference type="Proteomes" id="UP000298602"/>
    </source>
</evidence>
<dbReference type="Gene3D" id="3.40.80.10">
    <property type="entry name" value="Peptidoglycan recognition protein-like"/>
    <property type="match status" value="1"/>
</dbReference>
<evidence type="ECO:0000256" key="1">
    <source>
        <dbReference type="ARBA" id="ARBA00001561"/>
    </source>
</evidence>
<dbReference type="PROSITE" id="PS51257">
    <property type="entry name" value="PROKAR_LIPOPROTEIN"/>
    <property type="match status" value="1"/>
</dbReference>
<protein>
    <recommendedName>
        <fullName evidence="2">N-acetylmuramoyl-L-alanine amidase</fullName>
        <ecNumber evidence="2">3.5.1.28</ecNumber>
    </recommendedName>
</protein>